<evidence type="ECO:0000313" key="5">
    <source>
        <dbReference type="Proteomes" id="UP001438707"/>
    </source>
</evidence>
<accession>A0AAW1QYM3</accession>
<dbReference type="Proteomes" id="UP001438707">
    <property type="component" value="Unassembled WGS sequence"/>
</dbReference>
<keyword evidence="5" id="KW-1185">Reference proteome</keyword>
<dbReference type="EMBL" id="JALJOS010000020">
    <property type="protein sequence ID" value="KAK9826522.1"/>
    <property type="molecule type" value="Genomic_DNA"/>
</dbReference>
<evidence type="ECO:0000256" key="1">
    <source>
        <dbReference type="SAM" id="Phobius"/>
    </source>
</evidence>
<dbReference type="Pfam" id="PF03407">
    <property type="entry name" value="Nucleotid_trans"/>
    <property type="match status" value="1"/>
</dbReference>
<evidence type="ECO:0000259" key="3">
    <source>
        <dbReference type="Pfam" id="PF03407"/>
    </source>
</evidence>
<evidence type="ECO:0000256" key="2">
    <source>
        <dbReference type="SAM" id="SignalP"/>
    </source>
</evidence>
<reference evidence="4 5" key="1">
    <citation type="journal article" date="2024" name="Nat. Commun.">
        <title>Phylogenomics reveals the evolutionary origins of lichenization in chlorophyte algae.</title>
        <authorList>
            <person name="Puginier C."/>
            <person name="Libourel C."/>
            <person name="Otte J."/>
            <person name="Skaloud P."/>
            <person name="Haon M."/>
            <person name="Grisel S."/>
            <person name="Petersen M."/>
            <person name="Berrin J.G."/>
            <person name="Delaux P.M."/>
            <person name="Dal Grande F."/>
            <person name="Keller J."/>
        </authorList>
    </citation>
    <scope>NUCLEOTIDE SEQUENCE [LARGE SCALE GENOMIC DNA]</scope>
    <source>
        <strain evidence="4 5">SAG 2145</strain>
    </source>
</reference>
<feature type="signal peptide" evidence="2">
    <location>
        <begin position="1"/>
        <end position="29"/>
    </location>
</feature>
<feature type="chain" id="PRO_5043743918" description="Nucleotide-diphospho-sugar transferase domain-containing protein" evidence="2">
    <location>
        <begin position="30"/>
        <end position="442"/>
    </location>
</feature>
<dbReference type="GO" id="GO:0005794">
    <property type="term" value="C:Golgi apparatus"/>
    <property type="evidence" value="ECO:0007669"/>
    <property type="project" value="TreeGrafter"/>
</dbReference>
<feature type="domain" description="Nucleotide-diphospho-sugar transferase" evidence="3">
    <location>
        <begin position="109"/>
        <end position="349"/>
    </location>
</feature>
<dbReference type="PROSITE" id="PS51257">
    <property type="entry name" value="PROKAR_LIPOPROTEIN"/>
    <property type="match status" value="1"/>
</dbReference>
<dbReference type="GO" id="GO:0016757">
    <property type="term" value="F:glycosyltransferase activity"/>
    <property type="evidence" value="ECO:0007669"/>
    <property type="project" value="TreeGrafter"/>
</dbReference>
<organism evidence="4 5">
    <name type="scientific">Apatococcus lobatus</name>
    <dbReference type="NCBI Taxonomy" id="904363"/>
    <lineage>
        <taxon>Eukaryota</taxon>
        <taxon>Viridiplantae</taxon>
        <taxon>Chlorophyta</taxon>
        <taxon>core chlorophytes</taxon>
        <taxon>Trebouxiophyceae</taxon>
        <taxon>Chlorellales</taxon>
        <taxon>Chlorellaceae</taxon>
        <taxon>Apatococcus</taxon>
    </lineage>
</organism>
<keyword evidence="1" id="KW-0472">Membrane</keyword>
<dbReference type="AlphaFoldDB" id="A0AAW1QYM3"/>
<dbReference type="PANTHER" id="PTHR47032:SF1">
    <property type="entry name" value="UDP-D-XYLOSE:L-FUCOSE ALPHA-1,3-D-XYLOSYLTRANSFERASE-RELATED"/>
    <property type="match status" value="1"/>
</dbReference>
<dbReference type="InterPro" id="IPR005069">
    <property type="entry name" value="Nucl-diP-sugar_transferase"/>
</dbReference>
<name>A0AAW1QYM3_9CHLO</name>
<feature type="transmembrane region" description="Helical" evidence="1">
    <location>
        <begin position="418"/>
        <end position="436"/>
    </location>
</feature>
<evidence type="ECO:0000313" key="4">
    <source>
        <dbReference type="EMBL" id="KAK9826522.1"/>
    </source>
</evidence>
<keyword evidence="2" id="KW-0732">Signal</keyword>
<proteinExistence type="predicted"/>
<keyword evidence="1" id="KW-0812">Transmembrane</keyword>
<protein>
    <recommendedName>
        <fullName evidence="3">Nucleotide-diphospho-sugar transferase domain-containing protein</fullName>
    </recommendedName>
</protein>
<gene>
    <name evidence="4" type="ORF">WJX74_000269</name>
</gene>
<dbReference type="PANTHER" id="PTHR47032">
    <property type="entry name" value="UDP-D-XYLOSE:L-FUCOSE ALPHA-1,3-D-XYLOSYLTRANSFERASE-RELATED"/>
    <property type="match status" value="1"/>
</dbReference>
<keyword evidence="1" id="KW-1133">Transmembrane helix</keyword>
<sequence>MAKLCSPHRKEAFARCLLSALSLQQLAWAACSRTPWFPSSASSRLPDPAENSLFYLTPENYSSAATLLATPHKEIILTALSFTHKGEQHIQQQLDFVKNFALHLHRLGLLEHTLILSYDNETCRVMQQHAGILCFVDRTAPPPEDLPGQYKTDVPSWFQKYWHAHALNQLNLTVLFMDTDVAVFQDPFLFHDKSFDVEGLSDWNWLEEAPSTQDITLHGCGVYRMAMDRSVAGGQKLVWQGAANHDAAASHVSPCQSTGVWFSEPTPASLRFLSDFLDFLLNRRLDQWDQAAWNEVIMSHMIGIGDQPGLRYRILPESQFNNMEMYAKRLKAGKAIDEVVLHAGGVHGGAKQEQMELLNCWRVAEWDVAWGNTHLAQVRHLLLETPSEMLVGASTAHFDRRLGQIAQQAPAGRTSQQGIVAFASVCFLSAGLAAFWKLRARL</sequence>
<comment type="caution">
    <text evidence="4">The sequence shown here is derived from an EMBL/GenBank/DDBJ whole genome shotgun (WGS) entry which is preliminary data.</text>
</comment>
<dbReference type="InterPro" id="IPR052636">
    <property type="entry name" value="UDP-D-xylose:L-fucose_XylT"/>
</dbReference>